<gene>
    <name evidence="6" type="ORF">ACFFQA_02255</name>
</gene>
<comment type="catalytic activity">
    <reaction evidence="4 5">
        <text>L-cysteine + L-glutamate + ATP = gamma-L-glutamyl-L-cysteine + ADP + phosphate + H(+)</text>
        <dbReference type="Rhea" id="RHEA:13285"/>
        <dbReference type="ChEBI" id="CHEBI:15378"/>
        <dbReference type="ChEBI" id="CHEBI:29985"/>
        <dbReference type="ChEBI" id="CHEBI:30616"/>
        <dbReference type="ChEBI" id="CHEBI:35235"/>
        <dbReference type="ChEBI" id="CHEBI:43474"/>
        <dbReference type="ChEBI" id="CHEBI:58173"/>
        <dbReference type="ChEBI" id="CHEBI:456216"/>
        <dbReference type="EC" id="6.3.2.2"/>
    </reaction>
</comment>
<dbReference type="Proteomes" id="UP001589693">
    <property type="component" value="Unassembled WGS sequence"/>
</dbReference>
<evidence type="ECO:0000313" key="7">
    <source>
        <dbReference type="Proteomes" id="UP001589693"/>
    </source>
</evidence>
<comment type="function">
    <text evidence="5">ATP-dependent carboxylate-amine ligase which exhibits weak glutamate--cysteine ligase activity.</text>
</comment>
<accession>A0ABV5ZPD8</accession>
<evidence type="ECO:0000256" key="1">
    <source>
        <dbReference type="ARBA" id="ARBA00022598"/>
    </source>
</evidence>
<organism evidence="6 7">
    <name type="scientific">Allokutzneria oryzae</name>
    <dbReference type="NCBI Taxonomy" id="1378989"/>
    <lineage>
        <taxon>Bacteria</taxon>
        <taxon>Bacillati</taxon>
        <taxon>Actinomycetota</taxon>
        <taxon>Actinomycetes</taxon>
        <taxon>Pseudonocardiales</taxon>
        <taxon>Pseudonocardiaceae</taxon>
        <taxon>Allokutzneria</taxon>
    </lineage>
</organism>
<comment type="similarity">
    <text evidence="5">Belongs to the glutamate--cysteine ligase type 2 family. YbdK subfamily.</text>
</comment>
<evidence type="ECO:0000256" key="5">
    <source>
        <dbReference type="HAMAP-Rule" id="MF_01609"/>
    </source>
</evidence>
<dbReference type="PANTHER" id="PTHR36510:SF1">
    <property type="entry name" value="GLUTAMATE--CYSTEINE LIGASE 2-RELATED"/>
    <property type="match status" value="1"/>
</dbReference>
<dbReference type="HAMAP" id="MF_01609">
    <property type="entry name" value="Glu_cys_ligase_2"/>
    <property type="match status" value="1"/>
</dbReference>
<dbReference type="NCBIfam" id="NF010041">
    <property type="entry name" value="PRK13517.1-1"/>
    <property type="match status" value="1"/>
</dbReference>
<proteinExistence type="inferred from homology"/>
<comment type="caution">
    <text evidence="6">The sequence shown here is derived from an EMBL/GenBank/DDBJ whole genome shotgun (WGS) entry which is preliminary data.</text>
</comment>
<sequence>MERGELFTLGVEEEFLLVDADTRQLSWQGPSLLRAAPDTGGDLHAELTRCQVESATPVCATATEVLASLRELRSTLAGQARRHGLRLVASGTAPLREPGPPRLTASHRYHRISEHAGALAIASPCCGCHIHVGVADPELAVQVVNHLRPWLPVLLALSVNSPCSDGVDTGYGSWRSLTWSRWPSAGPPPYFASYAAYEETVRELLASGAALDRGMIYWDARLSEDWPTVELRVCDVAPTAEEATLLAVLTRALVARAVHELKAGHRAPSIPHHSLRAALWRAARDGVSGQGYDLGTGLLAPMPALVRRLVDWTAPVLERHGDLGFVESVLRHLGEIGSGAQRQRRALASGGLKGLVDMLSAQTEPGA</sequence>
<keyword evidence="1 5" id="KW-0436">Ligase</keyword>
<dbReference type="InterPro" id="IPR014746">
    <property type="entry name" value="Gln_synth/guanido_kin_cat_dom"/>
</dbReference>
<dbReference type="InterPro" id="IPR011793">
    <property type="entry name" value="YbdK"/>
</dbReference>
<evidence type="ECO:0000256" key="3">
    <source>
        <dbReference type="ARBA" id="ARBA00022840"/>
    </source>
</evidence>
<dbReference type="InterPro" id="IPR006336">
    <property type="entry name" value="GCS2"/>
</dbReference>
<reference evidence="6 7" key="1">
    <citation type="submission" date="2024-09" db="EMBL/GenBank/DDBJ databases">
        <authorList>
            <person name="Sun Q."/>
            <person name="Mori K."/>
        </authorList>
    </citation>
    <scope>NUCLEOTIDE SEQUENCE [LARGE SCALE GENOMIC DNA]</scope>
    <source>
        <strain evidence="6 7">TBRC 7907</strain>
    </source>
</reference>
<dbReference type="RefSeq" id="WP_377849836.1">
    <property type="nucleotide sequence ID" value="NZ_JBHLZU010000002.1"/>
</dbReference>
<evidence type="ECO:0000313" key="6">
    <source>
        <dbReference type="EMBL" id="MFB9902753.1"/>
    </source>
</evidence>
<dbReference type="InterPro" id="IPR050141">
    <property type="entry name" value="GCL_type2/YbdK_subfam"/>
</dbReference>
<dbReference type="GO" id="GO:0004357">
    <property type="term" value="F:glutamate-cysteine ligase activity"/>
    <property type="evidence" value="ECO:0007669"/>
    <property type="project" value="UniProtKB-EC"/>
</dbReference>
<dbReference type="SUPFAM" id="SSF55931">
    <property type="entry name" value="Glutamine synthetase/guanido kinase"/>
    <property type="match status" value="1"/>
</dbReference>
<dbReference type="EC" id="6.3.2.2" evidence="5"/>
<dbReference type="Pfam" id="PF04107">
    <property type="entry name" value="GCS2"/>
    <property type="match status" value="1"/>
</dbReference>
<dbReference type="PANTHER" id="PTHR36510">
    <property type="entry name" value="GLUTAMATE--CYSTEINE LIGASE 2-RELATED"/>
    <property type="match status" value="1"/>
</dbReference>
<evidence type="ECO:0000256" key="4">
    <source>
        <dbReference type="ARBA" id="ARBA00048819"/>
    </source>
</evidence>
<dbReference type="Gene3D" id="3.30.590.20">
    <property type="match status" value="1"/>
</dbReference>
<keyword evidence="2 5" id="KW-0547">Nucleotide-binding</keyword>
<evidence type="ECO:0000256" key="2">
    <source>
        <dbReference type="ARBA" id="ARBA00022741"/>
    </source>
</evidence>
<keyword evidence="3 5" id="KW-0067">ATP-binding</keyword>
<dbReference type="NCBIfam" id="TIGR02050">
    <property type="entry name" value="gshA_cyan_rel"/>
    <property type="match status" value="1"/>
</dbReference>
<keyword evidence="7" id="KW-1185">Reference proteome</keyword>
<dbReference type="EMBL" id="JBHLZU010000002">
    <property type="protein sequence ID" value="MFB9902753.1"/>
    <property type="molecule type" value="Genomic_DNA"/>
</dbReference>
<protein>
    <recommendedName>
        <fullName evidence="5">Putative glutamate--cysteine ligase 2</fullName>
        <ecNumber evidence="5">6.3.2.2</ecNumber>
    </recommendedName>
    <alternativeName>
        <fullName evidence="5">Gamma-glutamylcysteine synthetase 2</fullName>
        <shortName evidence="5">GCS 2</shortName>
        <shortName evidence="5">Gamma-GCS 2</shortName>
    </alternativeName>
</protein>
<name>A0ABV5ZPD8_9PSEU</name>